<dbReference type="SUPFAM" id="SSF55729">
    <property type="entry name" value="Acyl-CoA N-acyltransferases (Nat)"/>
    <property type="match status" value="1"/>
</dbReference>
<dbReference type="EMBL" id="JBHSWG010000001">
    <property type="protein sequence ID" value="MFC6759739.1"/>
    <property type="molecule type" value="Genomic_DNA"/>
</dbReference>
<gene>
    <name evidence="2" type="ORF">ACFQFQ_09940</name>
</gene>
<evidence type="ECO:0000259" key="1">
    <source>
        <dbReference type="PROSITE" id="PS51186"/>
    </source>
</evidence>
<dbReference type="InterPro" id="IPR000182">
    <property type="entry name" value="GNAT_dom"/>
</dbReference>
<accession>A0ABW2B226</accession>
<dbReference type="PANTHER" id="PTHR43792">
    <property type="entry name" value="GNAT FAMILY, PUTATIVE (AFU_ORTHOLOGUE AFUA_3G00765)-RELATED-RELATED"/>
    <property type="match status" value="1"/>
</dbReference>
<dbReference type="Proteomes" id="UP001596353">
    <property type="component" value="Unassembled WGS sequence"/>
</dbReference>
<keyword evidence="3" id="KW-1185">Reference proteome</keyword>
<dbReference type="InterPro" id="IPR016181">
    <property type="entry name" value="Acyl_CoA_acyltransferase"/>
</dbReference>
<comment type="caution">
    <text evidence="2">The sequence shown here is derived from an EMBL/GenBank/DDBJ whole genome shotgun (WGS) entry which is preliminary data.</text>
</comment>
<dbReference type="Gene3D" id="3.40.630.30">
    <property type="match status" value="1"/>
</dbReference>
<protein>
    <submittedName>
        <fullName evidence="2">GNAT family N-acetyltransferase</fullName>
    </submittedName>
</protein>
<reference evidence="3" key="1">
    <citation type="journal article" date="2019" name="Int. J. Syst. Evol. Microbiol.">
        <title>The Global Catalogue of Microorganisms (GCM) 10K type strain sequencing project: providing services to taxonomists for standard genome sequencing and annotation.</title>
        <authorList>
            <consortium name="The Broad Institute Genomics Platform"/>
            <consortium name="The Broad Institute Genome Sequencing Center for Infectious Disease"/>
            <person name="Wu L."/>
            <person name="Ma J."/>
        </authorList>
    </citation>
    <scope>NUCLEOTIDE SEQUENCE [LARGE SCALE GENOMIC DNA]</scope>
    <source>
        <strain evidence="3">CCUG 66188</strain>
    </source>
</reference>
<name>A0ABW2B226_9RHOB</name>
<evidence type="ECO:0000313" key="2">
    <source>
        <dbReference type="EMBL" id="MFC6759739.1"/>
    </source>
</evidence>
<proteinExistence type="predicted"/>
<evidence type="ECO:0000313" key="3">
    <source>
        <dbReference type="Proteomes" id="UP001596353"/>
    </source>
</evidence>
<feature type="domain" description="N-acetyltransferase" evidence="1">
    <location>
        <begin position="12"/>
        <end position="165"/>
    </location>
</feature>
<organism evidence="2 3">
    <name type="scientific">Sulfitobacter porphyrae</name>
    <dbReference type="NCBI Taxonomy" id="1246864"/>
    <lineage>
        <taxon>Bacteria</taxon>
        <taxon>Pseudomonadati</taxon>
        <taxon>Pseudomonadota</taxon>
        <taxon>Alphaproteobacteria</taxon>
        <taxon>Rhodobacterales</taxon>
        <taxon>Roseobacteraceae</taxon>
        <taxon>Sulfitobacter</taxon>
    </lineage>
</organism>
<sequence length="165" mass="18516">MADRDIFTTGRFCIREFTEDDREPFVACHLDPVFSSYHLKHERGRAHASAVFDAFLAWQAEKPRANFQFAVSSRDDPAGYIGNVGIRTRGLPPGEGELGIEFIPAWWQRGAASEVMRRFVTWAQDSLRIRAFVAETAPGNLAANRLAEAVGLRPTGQAGKRHWRS</sequence>
<dbReference type="PROSITE" id="PS51186">
    <property type="entry name" value="GNAT"/>
    <property type="match status" value="1"/>
</dbReference>
<dbReference type="PANTHER" id="PTHR43792:SF1">
    <property type="entry name" value="N-ACETYLTRANSFERASE DOMAIN-CONTAINING PROTEIN"/>
    <property type="match status" value="1"/>
</dbReference>
<dbReference type="InterPro" id="IPR051531">
    <property type="entry name" value="N-acetyltransferase"/>
</dbReference>
<dbReference type="Pfam" id="PF13302">
    <property type="entry name" value="Acetyltransf_3"/>
    <property type="match status" value="1"/>
</dbReference>